<accession>A0A8S0ZH96</accession>
<gene>
    <name evidence="1" type="ORF">APLA_LOCUS6028</name>
    <name evidence="2" type="ORF">APLA_LOCUS9156</name>
</gene>
<evidence type="ECO:0000313" key="3">
    <source>
        <dbReference type="Proteomes" id="UP000494106"/>
    </source>
</evidence>
<dbReference type="Proteomes" id="UP000494256">
    <property type="component" value="Unassembled WGS sequence"/>
</dbReference>
<organism evidence="1 4">
    <name type="scientific">Arctia plantaginis</name>
    <name type="common">Wood tiger moth</name>
    <name type="synonym">Phalaena plantaginis</name>
    <dbReference type="NCBI Taxonomy" id="874455"/>
    <lineage>
        <taxon>Eukaryota</taxon>
        <taxon>Metazoa</taxon>
        <taxon>Ecdysozoa</taxon>
        <taxon>Arthropoda</taxon>
        <taxon>Hexapoda</taxon>
        <taxon>Insecta</taxon>
        <taxon>Pterygota</taxon>
        <taxon>Neoptera</taxon>
        <taxon>Endopterygota</taxon>
        <taxon>Lepidoptera</taxon>
        <taxon>Glossata</taxon>
        <taxon>Ditrysia</taxon>
        <taxon>Noctuoidea</taxon>
        <taxon>Erebidae</taxon>
        <taxon>Arctiinae</taxon>
        <taxon>Arctia</taxon>
    </lineage>
</organism>
<evidence type="ECO:0000313" key="2">
    <source>
        <dbReference type="EMBL" id="CAB3242710.1"/>
    </source>
</evidence>
<sequence>MRHTRRVRTKRSGMTYHIGHDQSAYSSRSRDYIGQGVIVHWKGFILDSSGRVSSLGSAIEKICIERRRKVAVEYYTSAN</sequence>
<keyword evidence="3" id="KW-1185">Reference proteome</keyword>
<name>A0A8S0ZH96_ARCPL</name>
<dbReference type="Proteomes" id="UP000494106">
    <property type="component" value="Unassembled WGS sequence"/>
</dbReference>
<proteinExistence type="predicted"/>
<evidence type="ECO:0000313" key="4">
    <source>
        <dbReference type="Proteomes" id="UP000494256"/>
    </source>
</evidence>
<comment type="caution">
    <text evidence="1">The sequence shown here is derived from an EMBL/GenBank/DDBJ whole genome shotgun (WGS) entry which is preliminary data.</text>
</comment>
<dbReference type="EMBL" id="CADEBD010000292">
    <property type="protein sequence ID" value="CAB3233126.1"/>
    <property type="molecule type" value="Genomic_DNA"/>
</dbReference>
<dbReference type="EMBL" id="CADEBC010000518">
    <property type="protein sequence ID" value="CAB3242710.1"/>
    <property type="molecule type" value="Genomic_DNA"/>
</dbReference>
<evidence type="ECO:0000313" key="1">
    <source>
        <dbReference type="EMBL" id="CAB3233126.1"/>
    </source>
</evidence>
<protein>
    <submittedName>
        <fullName evidence="1">Uncharacterized protein</fullName>
    </submittedName>
</protein>
<dbReference type="AlphaFoldDB" id="A0A8S0ZH96"/>
<reference evidence="3 4" key="1">
    <citation type="submission" date="2020-04" db="EMBL/GenBank/DDBJ databases">
        <authorList>
            <person name="Wallbank WR R."/>
            <person name="Pardo Diaz C."/>
            <person name="Kozak K."/>
            <person name="Martin S."/>
            <person name="Jiggins C."/>
            <person name="Moest M."/>
            <person name="Warren A I."/>
            <person name="Byers J.R.P. K."/>
            <person name="Montejo-Kovacevich G."/>
            <person name="Yen C E."/>
        </authorList>
    </citation>
    <scope>NUCLEOTIDE SEQUENCE [LARGE SCALE GENOMIC DNA]</scope>
</reference>